<reference evidence="2" key="1">
    <citation type="submission" date="2012-01" db="EMBL/GenBank/DDBJ databases">
        <title>The Genome Sequence of Treponema denticola OTK.</title>
        <authorList>
            <consortium name="The Broad Institute Genome Sequencing Platform"/>
            <person name="Earl A."/>
            <person name="Ward D."/>
            <person name="Feldgarden M."/>
            <person name="Gevers D."/>
            <person name="Blanton J.M."/>
            <person name="Fenno C.J."/>
            <person name="Baranova O.V."/>
            <person name="Mathney J."/>
            <person name="Dewhirst F.E."/>
            <person name="Izard J."/>
            <person name="Young S.K."/>
            <person name="Zeng Q."/>
            <person name="Gargeya S."/>
            <person name="Fitzgerald M."/>
            <person name="Haas B."/>
            <person name="Abouelleil A."/>
            <person name="Alvarado L."/>
            <person name="Arachchi H.M."/>
            <person name="Berlin A."/>
            <person name="Chapman S.B."/>
            <person name="Gearin G."/>
            <person name="Goldberg J."/>
            <person name="Griggs A."/>
            <person name="Gujja S."/>
            <person name="Hansen M."/>
            <person name="Heiman D."/>
            <person name="Howarth C."/>
            <person name="Larimer J."/>
            <person name="Lui A."/>
            <person name="MacDonald P.J.P."/>
            <person name="McCowen C."/>
            <person name="Montmayeur A."/>
            <person name="Murphy C."/>
            <person name="Neiman D."/>
            <person name="Pearson M."/>
            <person name="Priest M."/>
            <person name="Roberts A."/>
            <person name="Saif S."/>
            <person name="Shea T."/>
            <person name="Sisk P."/>
            <person name="Stolte C."/>
            <person name="Sykes S."/>
            <person name="Wortman J."/>
            <person name="Nusbaum C."/>
            <person name="Birren B."/>
        </authorList>
    </citation>
    <scope>NUCLEOTIDE SEQUENCE [LARGE SCALE GENOMIC DNA]</scope>
    <source>
        <strain evidence="2">OTK</strain>
    </source>
</reference>
<dbReference type="PANTHER" id="PTHR43581">
    <property type="entry name" value="ATP/GTP PHOSPHATASE"/>
    <property type="match status" value="1"/>
</dbReference>
<dbReference type="EMBL" id="AGDY01000004">
    <property type="protein sequence ID" value="EMB23601.1"/>
    <property type="molecule type" value="Genomic_DNA"/>
</dbReference>
<gene>
    <name evidence="2" type="ORF">HMPREF9723_00739</name>
</gene>
<proteinExistence type="predicted"/>
<dbReference type="SUPFAM" id="SSF52540">
    <property type="entry name" value="P-loop containing nucleoside triphosphate hydrolases"/>
    <property type="match status" value="1"/>
</dbReference>
<protein>
    <recommendedName>
        <fullName evidence="1">ATPase AAA-type core domain-containing protein</fullName>
    </recommendedName>
</protein>
<dbReference type="InterPro" id="IPR051396">
    <property type="entry name" value="Bact_Antivir_Def_Nuclease"/>
</dbReference>
<dbReference type="Pfam" id="PF13304">
    <property type="entry name" value="AAA_21"/>
    <property type="match status" value="1"/>
</dbReference>
<dbReference type="PATRIC" id="fig|999434.4.peg.771"/>
<sequence>MIKSFTVKNFKAFRDSVTLDFSATGNYAFNTAAVKEGIVKTCLMYGKNAGGKSSLALALFDVVGNLTDNYTNPGNYKNYQNMFSPEEPVEFEYIFNFKNTDVVYKYKKNSSNLFIAETLIIDKRIVINYDKASSDKDFDIFLSGTESLNKDLPNLQISALKWIKSNSVLDDNIENHLFNELFDFVNKMLLFWSLDTRSFVGYTSNDNDKIIERIIKSNHFKELQFFFQEAGFTDELVYSNHSGSEEIYVKYDEKLLNFYSVCSTGMRSFLLVYYWLQDVRNPARCPSFICIDEFDAFYHFELSRFIVRKLKELDCQVLLTTHNTTLFTNDLLRPDCFYICSKEKIVNAHNATEKELRLGHNLEKLYRGGTFGK</sequence>
<dbReference type="GO" id="GO:0016887">
    <property type="term" value="F:ATP hydrolysis activity"/>
    <property type="evidence" value="ECO:0007669"/>
    <property type="project" value="InterPro"/>
</dbReference>
<dbReference type="InterPro" id="IPR027417">
    <property type="entry name" value="P-loop_NTPase"/>
</dbReference>
<organism evidence="2">
    <name type="scientific">Treponema denticola OTK</name>
    <dbReference type="NCBI Taxonomy" id="999434"/>
    <lineage>
        <taxon>Bacteria</taxon>
        <taxon>Pseudomonadati</taxon>
        <taxon>Spirochaetota</taxon>
        <taxon>Spirochaetia</taxon>
        <taxon>Spirochaetales</taxon>
        <taxon>Treponemataceae</taxon>
        <taxon>Treponema</taxon>
    </lineage>
</organism>
<dbReference type="GO" id="GO:0005524">
    <property type="term" value="F:ATP binding"/>
    <property type="evidence" value="ECO:0007669"/>
    <property type="project" value="InterPro"/>
</dbReference>
<dbReference type="RefSeq" id="WP_002691142.1">
    <property type="nucleotide sequence ID" value="NZ_CM001797.1"/>
</dbReference>
<dbReference type="AlphaFoldDB" id="A0A0F6MRU3"/>
<accession>A0A0F6MRU3</accession>
<dbReference type="Gene3D" id="3.40.50.300">
    <property type="entry name" value="P-loop containing nucleotide triphosphate hydrolases"/>
    <property type="match status" value="1"/>
</dbReference>
<dbReference type="PANTHER" id="PTHR43581:SF4">
    <property type="entry name" value="ATP_GTP PHOSPHATASE"/>
    <property type="match status" value="1"/>
</dbReference>
<feature type="domain" description="ATPase AAA-type core" evidence="1">
    <location>
        <begin position="44"/>
        <end position="326"/>
    </location>
</feature>
<dbReference type="HOGENOM" id="CLU_707424_0_0_12"/>
<evidence type="ECO:0000259" key="1">
    <source>
        <dbReference type="Pfam" id="PF13304"/>
    </source>
</evidence>
<dbReference type="InterPro" id="IPR003959">
    <property type="entry name" value="ATPase_AAA_core"/>
</dbReference>
<name>A0A0F6MRU3_TREDN</name>
<evidence type="ECO:0000313" key="2">
    <source>
        <dbReference type="EMBL" id="EMB23601.1"/>
    </source>
</evidence>
<dbReference type="Proteomes" id="UP000011701">
    <property type="component" value="Chromosome"/>
</dbReference>
<comment type="caution">
    <text evidence="2">The sequence shown here is derived from an EMBL/GenBank/DDBJ whole genome shotgun (WGS) entry which is preliminary data.</text>
</comment>